<dbReference type="InterPro" id="IPR002492">
    <property type="entry name" value="Transposase_Tc1-like"/>
</dbReference>
<keyword evidence="3" id="KW-1185">Reference proteome</keyword>
<reference evidence="4" key="1">
    <citation type="submission" date="2020-12" db="UniProtKB">
        <authorList>
            <consortium name="WormBaseParasite"/>
        </authorList>
    </citation>
    <scope>IDENTIFICATION</scope>
    <source>
        <strain evidence="4">MHco3</strain>
    </source>
</reference>
<dbReference type="InterPro" id="IPR052338">
    <property type="entry name" value="Transposase_5"/>
</dbReference>
<proteinExistence type="predicted"/>
<dbReference type="InterPro" id="IPR001523">
    <property type="entry name" value="Paired_dom"/>
</dbReference>
<dbReference type="Pfam" id="PF01498">
    <property type="entry name" value="HTH_Tnp_Tc3_2"/>
    <property type="match status" value="1"/>
</dbReference>
<dbReference type="PANTHER" id="PTHR23022">
    <property type="entry name" value="TRANSPOSABLE ELEMENT-RELATED"/>
    <property type="match status" value="1"/>
</dbReference>
<dbReference type="GO" id="GO:0006313">
    <property type="term" value="P:DNA transposition"/>
    <property type="evidence" value="ECO:0007669"/>
    <property type="project" value="InterPro"/>
</dbReference>
<evidence type="ECO:0000259" key="2">
    <source>
        <dbReference type="PROSITE" id="PS51057"/>
    </source>
</evidence>
<evidence type="ECO:0000256" key="1">
    <source>
        <dbReference type="ARBA" id="ARBA00004123"/>
    </source>
</evidence>
<dbReference type="GO" id="GO:0015074">
    <property type="term" value="P:DNA integration"/>
    <property type="evidence" value="ECO:0007669"/>
    <property type="project" value="InterPro"/>
</dbReference>
<dbReference type="PANTHER" id="PTHR23022:SF134">
    <property type="entry name" value="TRANSPOSABLE ELEMENT TC1 TRANSPOSASE"/>
    <property type="match status" value="1"/>
</dbReference>
<dbReference type="Proteomes" id="UP000025227">
    <property type="component" value="Unplaced"/>
</dbReference>
<dbReference type="Gene3D" id="1.10.10.60">
    <property type="entry name" value="Homeodomain-like"/>
    <property type="match status" value="1"/>
</dbReference>
<evidence type="ECO:0000313" key="4">
    <source>
        <dbReference type="WBParaSite" id="HCON_00139670-00001"/>
    </source>
</evidence>
<dbReference type="GO" id="GO:0006355">
    <property type="term" value="P:regulation of DNA-templated transcription"/>
    <property type="evidence" value="ECO:0007669"/>
    <property type="project" value="InterPro"/>
</dbReference>
<name>A0A7I5ECG5_HAECO</name>
<dbReference type="PROSITE" id="PS51057">
    <property type="entry name" value="PAIRED_2"/>
    <property type="match status" value="1"/>
</dbReference>
<dbReference type="GO" id="GO:0005634">
    <property type="term" value="C:nucleus"/>
    <property type="evidence" value="ECO:0007669"/>
    <property type="project" value="UniProtKB-SubCell"/>
</dbReference>
<dbReference type="OrthoDB" id="5803896at2759"/>
<dbReference type="SUPFAM" id="SSF46689">
    <property type="entry name" value="Homeodomain-like"/>
    <property type="match status" value="1"/>
</dbReference>
<evidence type="ECO:0000313" key="3">
    <source>
        <dbReference type="Proteomes" id="UP000025227"/>
    </source>
</evidence>
<dbReference type="Gene3D" id="3.30.420.10">
    <property type="entry name" value="Ribonuclease H-like superfamily/Ribonuclease H"/>
    <property type="match status" value="1"/>
</dbReference>
<accession>A0A7I5ECG5</accession>
<dbReference type="WBParaSite" id="HCON_00139670-00001">
    <property type="protein sequence ID" value="HCON_00139670-00001"/>
    <property type="gene ID" value="HCON_00139670"/>
</dbReference>
<dbReference type="GO" id="GO:0003677">
    <property type="term" value="F:DNA binding"/>
    <property type="evidence" value="ECO:0007669"/>
    <property type="project" value="InterPro"/>
</dbReference>
<feature type="domain" description="Paired" evidence="2">
    <location>
        <begin position="1"/>
        <end position="114"/>
    </location>
</feature>
<dbReference type="OMA" id="MHQENIS"/>
<dbReference type="InterPro" id="IPR009057">
    <property type="entry name" value="Homeodomain-like_sf"/>
</dbReference>
<organism evidence="3 4">
    <name type="scientific">Haemonchus contortus</name>
    <name type="common">Barber pole worm</name>
    <dbReference type="NCBI Taxonomy" id="6289"/>
    <lineage>
        <taxon>Eukaryota</taxon>
        <taxon>Metazoa</taxon>
        <taxon>Ecdysozoa</taxon>
        <taxon>Nematoda</taxon>
        <taxon>Chromadorea</taxon>
        <taxon>Rhabditida</taxon>
        <taxon>Rhabditina</taxon>
        <taxon>Rhabditomorpha</taxon>
        <taxon>Strongyloidea</taxon>
        <taxon>Trichostrongylidae</taxon>
        <taxon>Haemonchus</taxon>
    </lineage>
</organism>
<sequence length="280" mass="31852">MGRTLGSRSLTEEQLAAIARGSMQGLTHAQLSEQFGVSRSTITKAIGRIKARGGPTKRASTGRPRITTPADDRKIVRASRQDPRRTSSDIMTEISTTVTPLPSQSTISRRLRDVGLHARRPEKKPLVSPKNRRARLGWACRHLHWTLDQWREVIWSDESKFVLFGTDGISFVRRPVNKRFDPKYQIPTVKHGGGLVFVWRCFSNRGMGPLHCIPTTMDQQMYVDILKKCLLPFARRMHGRKFTFQQGNDPKHRSRRVLEWLSHSMPEKFDASTGTVSPLT</sequence>
<dbReference type="AlphaFoldDB" id="A0A7I5ECG5"/>
<dbReference type="InterPro" id="IPR036397">
    <property type="entry name" value="RNaseH_sf"/>
</dbReference>
<comment type="subcellular location">
    <subcellularLocation>
        <location evidence="1">Nucleus</location>
    </subcellularLocation>
</comment>
<protein>
    <submittedName>
        <fullName evidence="4">Paired domain-containing protein</fullName>
    </submittedName>
</protein>